<comment type="catalytic activity">
    <reaction evidence="1">
        <text>ATP + protein L-histidine = ADP + protein N-phospho-L-histidine.</text>
        <dbReference type="EC" id="2.7.13.3"/>
    </reaction>
</comment>
<feature type="transmembrane region" description="Helical" evidence="9">
    <location>
        <begin position="12"/>
        <end position="34"/>
    </location>
</feature>
<dbReference type="InterPro" id="IPR003661">
    <property type="entry name" value="HisK_dim/P_dom"/>
</dbReference>
<dbReference type="GO" id="GO:0000155">
    <property type="term" value="F:phosphorelay sensor kinase activity"/>
    <property type="evidence" value="ECO:0007669"/>
    <property type="project" value="InterPro"/>
</dbReference>
<evidence type="ECO:0000256" key="2">
    <source>
        <dbReference type="ARBA" id="ARBA00012438"/>
    </source>
</evidence>
<dbReference type="InterPro" id="IPR003594">
    <property type="entry name" value="HATPase_dom"/>
</dbReference>
<feature type="transmembrane region" description="Helical" evidence="9">
    <location>
        <begin position="40"/>
        <end position="62"/>
    </location>
</feature>
<dbReference type="Gene3D" id="3.30.565.10">
    <property type="entry name" value="Histidine kinase-like ATPase, C-terminal domain"/>
    <property type="match status" value="1"/>
</dbReference>
<evidence type="ECO:0000256" key="4">
    <source>
        <dbReference type="ARBA" id="ARBA00022679"/>
    </source>
</evidence>
<evidence type="ECO:0000256" key="3">
    <source>
        <dbReference type="ARBA" id="ARBA00022553"/>
    </source>
</evidence>
<evidence type="ECO:0000256" key="1">
    <source>
        <dbReference type="ARBA" id="ARBA00000085"/>
    </source>
</evidence>
<evidence type="ECO:0000313" key="13">
    <source>
        <dbReference type="EMBL" id="PPA69723.1"/>
    </source>
</evidence>
<keyword evidence="9" id="KW-0812">Transmembrane</keyword>
<accession>A0A2S5G9Y1</accession>
<name>A0A2S5G9Y1_9BACL</name>
<dbReference type="PROSITE" id="PS50109">
    <property type="entry name" value="HIS_KIN"/>
    <property type="match status" value="1"/>
</dbReference>
<dbReference type="PRINTS" id="PR00344">
    <property type="entry name" value="BCTRLSENSOR"/>
</dbReference>
<dbReference type="InterPro" id="IPR035965">
    <property type="entry name" value="PAS-like_dom_sf"/>
</dbReference>
<dbReference type="EC" id="2.7.13.3" evidence="2"/>
<dbReference type="CDD" id="cd00082">
    <property type="entry name" value="HisKA"/>
    <property type="match status" value="1"/>
</dbReference>
<evidence type="ECO:0000259" key="10">
    <source>
        <dbReference type="PROSITE" id="PS50109"/>
    </source>
</evidence>
<dbReference type="SUPFAM" id="SSF47384">
    <property type="entry name" value="Homodimeric domain of signal transducing histidine kinase"/>
    <property type="match status" value="1"/>
</dbReference>
<sequence length="427" mass="48159">MLLQSYTISQIRALIGLFLFLIIVEVIFLFAGSLGLLQGVFLTIAELLNIGLLVAAAIIIYIRYRKIKKFIQEKEDEELKMTALIQSMPDFVCFKDGEGRWIKTNDFGLELYGLTNDQYVNKTDIELGLINPFFKDAFDYCTISDEETWQKAITVRAEEAFFIPSGELKTFDVIKVPLFYEDGSRKALITIGRDISQQKLAEEQLVKQEKLAVAGELAAGIAHEIKNPLTSLKGFVQLMKEETGVSQEKMDVMTSEMNRIQSIVEELLVLSKPQTRLKESLSLHSAIEYVVKLLKHQALENGVTLHFEEINEGPDDVLGDRNQLIQVFINLVKNGIESMQDGGELHLQTIRHKEWICVCVKDRGHGISDEGLTKLGQPFFTTKSKGVGLGITICQKIIHEHNGRIVFKNNEHAGTTVLVKLPLYNEN</sequence>
<dbReference type="GO" id="GO:0005524">
    <property type="term" value="F:ATP binding"/>
    <property type="evidence" value="ECO:0007669"/>
    <property type="project" value="UniProtKB-KW"/>
</dbReference>
<evidence type="ECO:0000256" key="9">
    <source>
        <dbReference type="SAM" id="Phobius"/>
    </source>
</evidence>
<feature type="domain" description="PAS" evidence="11">
    <location>
        <begin position="77"/>
        <end position="125"/>
    </location>
</feature>
<dbReference type="PROSITE" id="PS50113">
    <property type="entry name" value="PAC"/>
    <property type="match status" value="1"/>
</dbReference>
<dbReference type="InterPro" id="IPR013656">
    <property type="entry name" value="PAS_4"/>
</dbReference>
<dbReference type="InterPro" id="IPR004358">
    <property type="entry name" value="Sig_transdc_His_kin-like_C"/>
</dbReference>
<dbReference type="InterPro" id="IPR000014">
    <property type="entry name" value="PAS"/>
</dbReference>
<dbReference type="Gene3D" id="3.30.450.20">
    <property type="entry name" value="PAS domain"/>
    <property type="match status" value="1"/>
</dbReference>
<dbReference type="SUPFAM" id="SSF55874">
    <property type="entry name" value="ATPase domain of HSP90 chaperone/DNA topoisomerase II/histidine kinase"/>
    <property type="match status" value="1"/>
</dbReference>
<dbReference type="PROSITE" id="PS50112">
    <property type="entry name" value="PAS"/>
    <property type="match status" value="1"/>
</dbReference>
<feature type="domain" description="Histidine kinase" evidence="10">
    <location>
        <begin position="220"/>
        <end position="425"/>
    </location>
</feature>
<keyword evidence="6 13" id="KW-0418">Kinase</keyword>
<dbReference type="RefSeq" id="WP_104058715.1">
    <property type="nucleotide sequence ID" value="NZ_PREZ01000005.1"/>
</dbReference>
<dbReference type="Pfam" id="PF02518">
    <property type="entry name" value="HATPase_c"/>
    <property type="match status" value="1"/>
</dbReference>
<gene>
    <name evidence="13" type="ORF">C4B60_14370</name>
</gene>
<dbReference type="Gene3D" id="1.10.287.130">
    <property type="match status" value="1"/>
</dbReference>
<evidence type="ECO:0000313" key="14">
    <source>
        <dbReference type="Proteomes" id="UP000239047"/>
    </source>
</evidence>
<organism evidence="13 14">
    <name type="scientific">Jeotgalibacillus proteolyticus</name>
    <dbReference type="NCBI Taxonomy" id="2082395"/>
    <lineage>
        <taxon>Bacteria</taxon>
        <taxon>Bacillati</taxon>
        <taxon>Bacillota</taxon>
        <taxon>Bacilli</taxon>
        <taxon>Bacillales</taxon>
        <taxon>Caryophanaceae</taxon>
        <taxon>Jeotgalibacillus</taxon>
    </lineage>
</organism>
<dbReference type="InterPro" id="IPR000700">
    <property type="entry name" value="PAS-assoc_C"/>
</dbReference>
<dbReference type="AlphaFoldDB" id="A0A2S5G9Y1"/>
<dbReference type="Pfam" id="PF08448">
    <property type="entry name" value="PAS_4"/>
    <property type="match status" value="1"/>
</dbReference>
<comment type="caution">
    <text evidence="13">The sequence shown here is derived from an EMBL/GenBank/DDBJ whole genome shotgun (WGS) entry which is preliminary data.</text>
</comment>
<evidence type="ECO:0000256" key="8">
    <source>
        <dbReference type="ARBA" id="ARBA00023012"/>
    </source>
</evidence>
<dbReference type="Proteomes" id="UP000239047">
    <property type="component" value="Unassembled WGS sequence"/>
</dbReference>
<dbReference type="InterPro" id="IPR036097">
    <property type="entry name" value="HisK_dim/P_sf"/>
</dbReference>
<feature type="domain" description="PAC" evidence="12">
    <location>
        <begin position="155"/>
        <end position="207"/>
    </location>
</feature>
<dbReference type="NCBIfam" id="TIGR00229">
    <property type="entry name" value="sensory_box"/>
    <property type="match status" value="1"/>
</dbReference>
<dbReference type="Pfam" id="PF00512">
    <property type="entry name" value="HisKA"/>
    <property type="match status" value="1"/>
</dbReference>
<reference evidence="13 14" key="1">
    <citation type="submission" date="2018-02" db="EMBL/GenBank/DDBJ databases">
        <title>Jeotgalibacillus proteolyticum sp. nov. a protease producing bacterium isolated from ocean sediments of Laizhou Bay.</title>
        <authorList>
            <person name="Li Y."/>
        </authorList>
    </citation>
    <scope>NUCLEOTIDE SEQUENCE [LARGE SCALE GENOMIC DNA]</scope>
    <source>
        <strain evidence="13 14">22-7</strain>
    </source>
</reference>
<evidence type="ECO:0000259" key="12">
    <source>
        <dbReference type="PROSITE" id="PS50113"/>
    </source>
</evidence>
<evidence type="ECO:0000256" key="6">
    <source>
        <dbReference type="ARBA" id="ARBA00022777"/>
    </source>
</evidence>
<keyword evidence="4" id="KW-0808">Transferase</keyword>
<dbReference type="InterPro" id="IPR036890">
    <property type="entry name" value="HATPase_C_sf"/>
</dbReference>
<keyword evidence="9" id="KW-1133">Transmembrane helix</keyword>
<dbReference type="SUPFAM" id="SSF55785">
    <property type="entry name" value="PYP-like sensor domain (PAS domain)"/>
    <property type="match status" value="1"/>
</dbReference>
<evidence type="ECO:0000256" key="5">
    <source>
        <dbReference type="ARBA" id="ARBA00022741"/>
    </source>
</evidence>
<keyword evidence="5" id="KW-0547">Nucleotide-binding</keyword>
<keyword evidence="9" id="KW-0472">Membrane</keyword>
<dbReference type="PANTHER" id="PTHR43065:SF34">
    <property type="entry name" value="SPORULATION KINASE A"/>
    <property type="match status" value="1"/>
</dbReference>
<dbReference type="SMART" id="SM00387">
    <property type="entry name" value="HATPase_c"/>
    <property type="match status" value="1"/>
</dbReference>
<dbReference type="PANTHER" id="PTHR43065">
    <property type="entry name" value="SENSOR HISTIDINE KINASE"/>
    <property type="match status" value="1"/>
</dbReference>
<evidence type="ECO:0000259" key="11">
    <source>
        <dbReference type="PROSITE" id="PS50112"/>
    </source>
</evidence>
<dbReference type="EMBL" id="PREZ01000005">
    <property type="protein sequence ID" value="PPA69723.1"/>
    <property type="molecule type" value="Genomic_DNA"/>
</dbReference>
<dbReference type="InterPro" id="IPR005467">
    <property type="entry name" value="His_kinase_dom"/>
</dbReference>
<protein>
    <recommendedName>
        <fullName evidence="2">histidine kinase</fullName>
        <ecNumber evidence="2">2.7.13.3</ecNumber>
    </recommendedName>
</protein>
<proteinExistence type="predicted"/>
<keyword evidence="3" id="KW-0597">Phosphoprotein</keyword>
<keyword evidence="14" id="KW-1185">Reference proteome</keyword>
<keyword evidence="7" id="KW-0067">ATP-binding</keyword>
<dbReference type="SMART" id="SM00388">
    <property type="entry name" value="HisKA"/>
    <property type="match status" value="1"/>
</dbReference>
<keyword evidence="8" id="KW-0902">Two-component regulatory system</keyword>
<evidence type="ECO:0000256" key="7">
    <source>
        <dbReference type="ARBA" id="ARBA00022840"/>
    </source>
</evidence>